<evidence type="ECO:0000313" key="4">
    <source>
        <dbReference type="Proteomes" id="UP000284403"/>
    </source>
</evidence>
<reference evidence="3 4" key="1">
    <citation type="journal article" date="2018" name="BMC Genomics">
        <title>Genomic comparison of Trypanosoma conorhini and Trypanosoma rangeli to Trypanosoma cruzi strains of high and low virulence.</title>
        <authorList>
            <person name="Bradwell K.R."/>
            <person name="Koparde V.N."/>
            <person name="Matveyev A.V."/>
            <person name="Serrano M.G."/>
            <person name="Alves J.M."/>
            <person name="Parikh H."/>
            <person name="Huang B."/>
            <person name="Lee V."/>
            <person name="Espinosa-Alvarez O."/>
            <person name="Ortiz P.A."/>
            <person name="Costa-Martins A.G."/>
            <person name="Teixeira M.M."/>
            <person name="Buck G.A."/>
        </authorList>
    </citation>
    <scope>NUCLEOTIDE SEQUENCE [LARGE SCALE GENOMIC DNA]</scope>
    <source>
        <strain evidence="3 4">025E</strain>
    </source>
</reference>
<dbReference type="PANTHER" id="PTHR22889:SF0">
    <property type="entry name" value="WD REPEAT-CONTAINING PROTEIN 89"/>
    <property type="match status" value="1"/>
</dbReference>
<dbReference type="AlphaFoldDB" id="A0A3R7LEW0"/>
<dbReference type="SUPFAM" id="SSF50978">
    <property type="entry name" value="WD40 repeat-like"/>
    <property type="match status" value="1"/>
</dbReference>
<dbReference type="InterPro" id="IPR001680">
    <property type="entry name" value="WD40_rpt"/>
</dbReference>
<dbReference type="GeneID" id="40315481"/>
<dbReference type="EMBL" id="MKKU01000068">
    <property type="protein sequence ID" value="RNF25865.1"/>
    <property type="molecule type" value="Genomic_DNA"/>
</dbReference>
<dbReference type="PANTHER" id="PTHR22889">
    <property type="entry name" value="WD REPEAT-CONTAINING PROTEIN 89"/>
    <property type="match status" value="1"/>
</dbReference>
<keyword evidence="1" id="KW-0853">WD repeat</keyword>
<dbReference type="OrthoDB" id="25131at2759"/>
<evidence type="ECO:0000256" key="1">
    <source>
        <dbReference type="ARBA" id="ARBA00022574"/>
    </source>
</evidence>
<evidence type="ECO:0008006" key="5">
    <source>
        <dbReference type="Google" id="ProtNLM"/>
    </source>
</evidence>
<dbReference type="Proteomes" id="UP000284403">
    <property type="component" value="Unassembled WGS sequence"/>
</dbReference>
<evidence type="ECO:0000256" key="2">
    <source>
        <dbReference type="ARBA" id="ARBA00022737"/>
    </source>
</evidence>
<keyword evidence="2" id="KW-0677">Repeat</keyword>
<sequence length="348" mass="37377">MQPLHTVRASHEDVGAYVLDGCVCDGGSSLCLSLSDHSIRCYDTHAASFLSTLLGHTCAIKDVTSSAAQPTLLYSAQEDTGVMISDLRQRTPAHFLSEFCGAGATGGTVGVTPNGQFLGVAVNGDTHIVDTRKWQTTHVVANMHLDEITRLRFLDDTVYCSAGEDQMINFIDSSAAVKENDMLLQAISCGEVVTKMTAFPELGALGLVGSCENAYLCPFDLQEREARYPRPDDATYLVDMCVLNGQVQLVRGVRDEEGNAGALSLMNWATRDVVQLAPVHKDICRIAVGVGDRLITGGEDSLVAFWRTTDAATALPTTAPADAAALGRGMMKARHHVTRPLRSMPYAK</sequence>
<comment type="caution">
    <text evidence="3">The sequence shown here is derived from an EMBL/GenBank/DDBJ whole genome shotgun (WGS) entry which is preliminary data.</text>
</comment>
<dbReference type="InterPro" id="IPR036322">
    <property type="entry name" value="WD40_repeat_dom_sf"/>
</dbReference>
<accession>A0A3R7LEW0</accession>
<dbReference type="InterPro" id="IPR039328">
    <property type="entry name" value="WDR89"/>
</dbReference>
<dbReference type="InterPro" id="IPR015943">
    <property type="entry name" value="WD40/YVTN_repeat-like_dom_sf"/>
</dbReference>
<dbReference type="SMART" id="SM00320">
    <property type="entry name" value="WD40"/>
    <property type="match status" value="4"/>
</dbReference>
<proteinExistence type="predicted"/>
<evidence type="ECO:0000313" key="3">
    <source>
        <dbReference type="EMBL" id="RNF25865.1"/>
    </source>
</evidence>
<protein>
    <recommendedName>
        <fullName evidence="5">Guanine nucleotide-binding protein subunit beta-like protein</fullName>
    </recommendedName>
</protein>
<keyword evidence="4" id="KW-1185">Reference proteome</keyword>
<dbReference type="RefSeq" id="XP_029231071.1">
    <property type="nucleotide sequence ID" value="XM_029368806.1"/>
</dbReference>
<organism evidence="3 4">
    <name type="scientific">Trypanosoma conorhini</name>
    <dbReference type="NCBI Taxonomy" id="83891"/>
    <lineage>
        <taxon>Eukaryota</taxon>
        <taxon>Discoba</taxon>
        <taxon>Euglenozoa</taxon>
        <taxon>Kinetoplastea</taxon>
        <taxon>Metakinetoplastina</taxon>
        <taxon>Trypanosomatida</taxon>
        <taxon>Trypanosomatidae</taxon>
        <taxon>Trypanosoma</taxon>
    </lineage>
</organism>
<name>A0A3R7LEW0_9TRYP</name>
<gene>
    <name evidence="3" type="ORF">Tco025E_01870</name>
</gene>
<dbReference type="Gene3D" id="2.130.10.10">
    <property type="entry name" value="YVTN repeat-like/Quinoprotein amine dehydrogenase"/>
    <property type="match status" value="1"/>
</dbReference>